<feature type="transmembrane region" description="Helical" evidence="2">
    <location>
        <begin position="81"/>
        <end position="100"/>
    </location>
</feature>
<organism evidence="3 4">
    <name type="scientific">Caballeronia hypogeia</name>
    <dbReference type="NCBI Taxonomy" id="1777140"/>
    <lineage>
        <taxon>Bacteria</taxon>
        <taxon>Pseudomonadati</taxon>
        <taxon>Pseudomonadota</taxon>
        <taxon>Betaproteobacteria</taxon>
        <taxon>Burkholderiales</taxon>
        <taxon>Burkholderiaceae</taxon>
        <taxon>Caballeronia</taxon>
    </lineage>
</organism>
<evidence type="ECO:0000313" key="3">
    <source>
        <dbReference type="EMBL" id="SAK43753.1"/>
    </source>
</evidence>
<evidence type="ECO:0000256" key="2">
    <source>
        <dbReference type="SAM" id="Phobius"/>
    </source>
</evidence>
<dbReference type="AlphaFoldDB" id="A0A157ZE46"/>
<keyword evidence="4" id="KW-1185">Reference proteome</keyword>
<feature type="compositionally biased region" description="Basic and acidic residues" evidence="1">
    <location>
        <begin position="22"/>
        <end position="35"/>
    </location>
</feature>
<dbReference type="RefSeq" id="WP_157695685.1">
    <property type="nucleotide sequence ID" value="NZ_FCOA02000002.1"/>
</dbReference>
<sequence>MSNSSDSGTPRLVQEPAAEGNDETKENAADGDHPANKRRSRLELFAAALIFLVCTAAAALYVAPWPCEYKPDGKETRLESWFQAGFVVVLTILAFQANSLEDIEKRFAKENPGTSLASSLSKALNVRLVRWAFFAIPTFVFLTAMIARDHRDAAVFLMAIVAIFVAAEHFVSLSNAVHAIESVNTIAENLGRTAAVLSTEVTSIRNALGKEYSQSILYSHYAKDWEPPYGGIYAVYHLLDIDKKWHESMASARGWDKYFTPDGHPEGLYAALIRGRRPEILIITDMRHRASQLTSRNALLTNDEIAKDFLRLMGLIWYVMVVRTAATNLRKTLDTNYAIRVVKASTWMHVVDKKVFQVFGTEPDSIYLRELTMEIKRVPEDTTPDLVAWATKEIKREANRGVRATDYICSSLCHALLMKGIYHSEYPLDPGTINKLLSQLGLDAYAATTKEKREKYEPSFCELVRRFLHMLRESATGKSIEFEQFEPTVDILIRELQ</sequence>
<proteinExistence type="predicted"/>
<feature type="transmembrane region" description="Helical" evidence="2">
    <location>
        <begin position="42"/>
        <end position="61"/>
    </location>
</feature>
<evidence type="ECO:0000256" key="1">
    <source>
        <dbReference type="SAM" id="MobiDB-lite"/>
    </source>
</evidence>
<protein>
    <recommendedName>
        <fullName evidence="5">Transmembrane protein</fullName>
    </recommendedName>
</protein>
<accession>A0A157ZE46</accession>
<dbReference type="Proteomes" id="UP000054851">
    <property type="component" value="Unassembled WGS sequence"/>
</dbReference>
<feature type="transmembrane region" description="Helical" evidence="2">
    <location>
        <begin position="128"/>
        <end position="147"/>
    </location>
</feature>
<keyword evidence="2" id="KW-1133">Transmembrane helix</keyword>
<evidence type="ECO:0000313" key="4">
    <source>
        <dbReference type="Proteomes" id="UP000054851"/>
    </source>
</evidence>
<gene>
    <name evidence="3" type="ORF">AWB79_00721</name>
</gene>
<keyword evidence="2" id="KW-0472">Membrane</keyword>
<dbReference type="OrthoDB" id="9155787at2"/>
<reference evidence="3" key="1">
    <citation type="submission" date="2016-01" db="EMBL/GenBank/DDBJ databases">
        <authorList>
            <person name="Peeters C."/>
        </authorList>
    </citation>
    <scope>NUCLEOTIDE SEQUENCE</scope>
    <source>
        <strain evidence="3">LMG 29322</strain>
    </source>
</reference>
<dbReference type="EMBL" id="FCOA02000002">
    <property type="protein sequence ID" value="SAK43753.1"/>
    <property type="molecule type" value="Genomic_DNA"/>
</dbReference>
<comment type="caution">
    <text evidence="3">The sequence shown here is derived from an EMBL/GenBank/DDBJ whole genome shotgun (WGS) entry which is preliminary data.</text>
</comment>
<evidence type="ECO:0008006" key="5">
    <source>
        <dbReference type="Google" id="ProtNLM"/>
    </source>
</evidence>
<keyword evidence="2" id="KW-0812">Transmembrane</keyword>
<name>A0A157ZE46_9BURK</name>
<dbReference type="STRING" id="1777140.AWB79_00721"/>
<feature type="region of interest" description="Disordered" evidence="1">
    <location>
        <begin position="1"/>
        <end position="35"/>
    </location>
</feature>